<evidence type="ECO:0000256" key="1">
    <source>
        <dbReference type="SAM" id="SignalP"/>
    </source>
</evidence>
<name>A0A931F300_9ACTN</name>
<reference evidence="2" key="1">
    <citation type="submission" date="2020-11" db="EMBL/GenBank/DDBJ databases">
        <title>Whole-genome analyses of Nonomuraea sp. K274.</title>
        <authorList>
            <person name="Veyisoglu A."/>
        </authorList>
    </citation>
    <scope>NUCLEOTIDE SEQUENCE</scope>
    <source>
        <strain evidence="2">K274</strain>
    </source>
</reference>
<keyword evidence="3" id="KW-1185">Reference proteome</keyword>
<accession>A0A931F300</accession>
<dbReference type="Proteomes" id="UP000605361">
    <property type="component" value="Unassembled WGS sequence"/>
</dbReference>
<dbReference type="EMBL" id="JADOGI010000285">
    <property type="protein sequence ID" value="MBF8193444.1"/>
    <property type="molecule type" value="Genomic_DNA"/>
</dbReference>
<dbReference type="AlphaFoldDB" id="A0A931F300"/>
<dbReference type="RefSeq" id="WP_195902309.1">
    <property type="nucleotide sequence ID" value="NZ_JADOGI010000285.1"/>
</dbReference>
<feature type="chain" id="PRO_5036735608" description="Serine protease" evidence="1">
    <location>
        <begin position="28"/>
        <end position="73"/>
    </location>
</feature>
<comment type="caution">
    <text evidence="2">The sequence shown here is derived from an EMBL/GenBank/DDBJ whole genome shotgun (WGS) entry which is preliminary data.</text>
</comment>
<protein>
    <recommendedName>
        <fullName evidence="4">Serine protease</fullName>
    </recommendedName>
</protein>
<gene>
    <name evidence="2" type="ORF">ITP53_48785</name>
</gene>
<evidence type="ECO:0000313" key="2">
    <source>
        <dbReference type="EMBL" id="MBF8193444.1"/>
    </source>
</evidence>
<keyword evidence="1" id="KW-0732">Signal</keyword>
<proteinExistence type="predicted"/>
<evidence type="ECO:0000313" key="3">
    <source>
        <dbReference type="Proteomes" id="UP000605361"/>
    </source>
</evidence>
<sequence>MRRSSRPLIIALMAGGLLALTAPAASAKPSPDSLVSKVTDIAGENPVSHFVGQITGSGGTLGTLGDGGGLALQ</sequence>
<organism evidence="2 3">
    <name type="scientific">Nonomuraea cypriaca</name>
    <dbReference type="NCBI Taxonomy" id="1187855"/>
    <lineage>
        <taxon>Bacteria</taxon>
        <taxon>Bacillati</taxon>
        <taxon>Actinomycetota</taxon>
        <taxon>Actinomycetes</taxon>
        <taxon>Streptosporangiales</taxon>
        <taxon>Streptosporangiaceae</taxon>
        <taxon>Nonomuraea</taxon>
    </lineage>
</organism>
<evidence type="ECO:0008006" key="4">
    <source>
        <dbReference type="Google" id="ProtNLM"/>
    </source>
</evidence>
<feature type="signal peptide" evidence="1">
    <location>
        <begin position="1"/>
        <end position="27"/>
    </location>
</feature>